<dbReference type="Pfam" id="PF12680">
    <property type="entry name" value="SnoaL_2"/>
    <property type="match status" value="1"/>
</dbReference>
<accession>A0A2A5QXR7</accession>
<gene>
    <name evidence="2" type="ORF">CP557_14430</name>
</gene>
<evidence type="ECO:0000313" key="3">
    <source>
        <dbReference type="Proteomes" id="UP000219689"/>
    </source>
</evidence>
<evidence type="ECO:0000313" key="2">
    <source>
        <dbReference type="EMBL" id="PCR91615.1"/>
    </source>
</evidence>
<dbReference type="AlphaFoldDB" id="A0A2A5QXR7"/>
<comment type="caution">
    <text evidence="2">The sequence shown here is derived from an EMBL/GenBank/DDBJ whole genome shotgun (WGS) entry which is preliminary data.</text>
</comment>
<organism evidence="2 3">
    <name type="scientific">Natrinema ejinorense</name>
    <dbReference type="NCBI Taxonomy" id="373386"/>
    <lineage>
        <taxon>Archaea</taxon>
        <taxon>Methanobacteriati</taxon>
        <taxon>Methanobacteriota</taxon>
        <taxon>Stenosarchaea group</taxon>
        <taxon>Halobacteria</taxon>
        <taxon>Halobacteriales</taxon>
        <taxon>Natrialbaceae</taxon>
        <taxon>Natrinema</taxon>
    </lineage>
</organism>
<dbReference type="Proteomes" id="UP000219689">
    <property type="component" value="Unassembled WGS sequence"/>
</dbReference>
<dbReference type="Gene3D" id="3.10.450.50">
    <property type="match status" value="1"/>
</dbReference>
<dbReference type="EMBL" id="NXNI01000001">
    <property type="protein sequence ID" value="PCR91615.1"/>
    <property type="molecule type" value="Genomic_DNA"/>
</dbReference>
<name>A0A2A5QXR7_9EURY</name>
<evidence type="ECO:0000259" key="1">
    <source>
        <dbReference type="Pfam" id="PF12680"/>
    </source>
</evidence>
<proteinExistence type="predicted"/>
<dbReference type="InterPro" id="IPR037401">
    <property type="entry name" value="SnoaL-like"/>
</dbReference>
<protein>
    <submittedName>
        <fullName evidence="2">DUF4440 domain-containing protein</fullName>
    </submittedName>
</protein>
<dbReference type="InterPro" id="IPR032710">
    <property type="entry name" value="NTF2-like_dom_sf"/>
</dbReference>
<dbReference type="OrthoDB" id="145984at2157"/>
<reference evidence="2 3" key="1">
    <citation type="submission" date="2017-09" db="EMBL/GenBank/DDBJ databases">
        <title>Genome sequences of Natrinema ejinorence JCM 13890T.</title>
        <authorList>
            <person name="Roh S.W."/>
            <person name="Kim Y.B."/>
            <person name="Kim J.Y."/>
        </authorList>
    </citation>
    <scope>NUCLEOTIDE SEQUENCE [LARGE SCALE GENOMIC DNA]</scope>
    <source>
        <strain evidence="2 3">JCM 13890</strain>
    </source>
</reference>
<dbReference type="RefSeq" id="WP_097380553.1">
    <property type="nucleotide sequence ID" value="NZ_NXNI01000001.1"/>
</dbReference>
<dbReference type="SUPFAM" id="SSF54427">
    <property type="entry name" value="NTF2-like"/>
    <property type="match status" value="1"/>
</dbReference>
<keyword evidence="3" id="KW-1185">Reference proteome</keyword>
<feature type="domain" description="SnoaL-like" evidence="1">
    <location>
        <begin position="7"/>
        <end position="101"/>
    </location>
</feature>
<sequence length="107" mass="12469">MDAVALVRRYYDALDEHDYDALEEILEPEFVQHRPDRTFADREAFVAFMRDERPNPATSHELESVIAGDGRAAVRGRVIEDETVLFEFADFFDIGDGRLRRLETYSR</sequence>